<name>A0A9E8NDJ0_9BACT</name>
<proteinExistence type="predicted"/>
<dbReference type="Gene3D" id="3.40.50.1820">
    <property type="entry name" value="alpha/beta hydrolase"/>
    <property type="match status" value="1"/>
</dbReference>
<dbReference type="Pfam" id="PF00756">
    <property type="entry name" value="Esterase"/>
    <property type="match status" value="1"/>
</dbReference>
<dbReference type="AlphaFoldDB" id="A0A9E8NDJ0"/>
<organism evidence="1 2">
    <name type="scientific">Dyadobacter pollutisoli</name>
    <dbReference type="NCBI Taxonomy" id="2910158"/>
    <lineage>
        <taxon>Bacteria</taxon>
        <taxon>Pseudomonadati</taxon>
        <taxon>Bacteroidota</taxon>
        <taxon>Cytophagia</taxon>
        <taxon>Cytophagales</taxon>
        <taxon>Spirosomataceae</taxon>
        <taxon>Dyadobacter</taxon>
    </lineage>
</organism>
<protein>
    <submittedName>
        <fullName evidence="1">Alpha/beta hydrolase-fold protein</fullName>
    </submittedName>
</protein>
<dbReference type="PANTHER" id="PTHR48098">
    <property type="entry name" value="ENTEROCHELIN ESTERASE-RELATED"/>
    <property type="match status" value="1"/>
</dbReference>
<dbReference type="KEGG" id="dpf:ON006_12460"/>
<dbReference type="GO" id="GO:0016787">
    <property type="term" value="F:hydrolase activity"/>
    <property type="evidence" value="ECO:0007669"/>
    <property type="project" value="UniProtKB-KW"/>
</dbReference>
<dbReference type="EMBL" id="CP112998">
    <property type="protein sequence ID" value="WAC14749.1"/>
    <property type="molecule type" value="Genomic_DNA"/>
</dbReference>
<keyword evidence="2" id="KW-1185">Reference proteome</keyword>
<evidence type="ECO:0000313" key="1">
    <source>
        <dbReference type="EMBL" id="WAC14749.1"/>
    </source>
</evidence>
<dbReference type="InterPro" id="IPR050583">
    <property type="entry name" value="Mycobacterial_A85_antigen"/>
</dbReference>
<dbReference type="RefSeq" id="WP_244820116.1">
    <property type="nucleotide sequence ID" value="NZ_CP112998.1"/>
</dbReference>
<dbReference type="InterPro" id="IPR000801">
    <property type="entry name" value="Esterase-like"/>
</dbReference>
<evidence type="ECO:0000313" key="2">
    <source>
        <dbReference type="Proteomes" id="UP001164653"/>
    </source>
</evidence>
<accession>A0A9E8NDJ0</accession>
<keyword evidence="1" id="KW-0378">Hydrolase</keyword>
<dbReference type="InterPro" id="IPR029058">
    <property type="entry name" value="AB_hydrolase_fold"/>
</dbReference>
<dbReference type="Proteomes" id="UP001164653">
    <property type="component" value="Chromosome"/>
</dbReference>
<reference evidence="1" key="1">
    <citation type="submission" date="2022-11" db="EMBL/GenBank/DDBJ databases">
        <title>Dyadobacter pollutisoli sp. nov., isolated from plastic dumped soil.</title>
        <authorList>
            <person name="Kim J.M."/>
            <person name="Kim K.R."/>
            <person name="Lee J.K."/>
            <person name="Hao L."/>
            <person name="Jeon C.O."/>
        </authorList>
    </citation>
    <scope>NUCLEOTIDE SEQUENCE</scope>
    <source>
        <strain evidence="1">U1</strain>
    </source>
</reference>
<dbReference type="SUPFAM" id="SSF53474">
    <property type="entry name" value="alpha/beta-Hydrolases"/>
    <property type="match status" value="1"/>
</dbReference>
<sequence>MRSLKIEILIGIFICATLTSVSGQQGTVVTEHINSIELSENLVGIDLNRTVKVYLPPGYATSGSSYPVLYYCHNLNFNAEQLFADGNLVKLLERGFANGVVKEFILVAATYGTPTSVSWYENSPTTGRWIDFTVKELVPFIDNRFRTIRNRDSRAVAGDFVGGRGALLFAMLYPDLFSVTYALHPVATGVGSTPMAWKTDWNKIHNAKELKELDGVDFARPFVSISQAFLPNPNRPPFYCDFMVEMENGKPVLNIQNSEKLKTGFLLDHMLGTRAENLRKMRAIGFDWGRYDPNQDHVVSNQSFTRKLDELGIEHQAEEYRGDPWSKNWTENGRFYTRLLPFIAKNMVFETNQ</sequence>
<gene>
    <name evidence="1" type="ORF">ON006_12460</name>
</gene>